<keyword evidence="1" id="KW-0147">Chitin-binding</keyword>
<sequence length="484" mass="55419">MYVYYCTYVFMYIYIYMCIYKRKVSLTFISLPIVRGGGVFSFIIFRFSSPSSRLSSSAVRRDCPSSSNTTAFLRRQLLLIIISATTMKRNTCLWVVLTTYLVQQCSCQAQLKSSNVQEDPCKAKNKVVADAAYCDRYWECVDGQPELYDCPNGLVYAGKNRGVTEGCDYPWRADYCEGKTQANGPIAREHCDWLYGIFGHETSCTRYWTCWNSTATEQLCIGGLLYNEKTHSCDWPENVDGCQKHPLCNEDANGNVPLGKSCNRYWQCQGGYPRLQRCPAMLVFDRRTLRCVVPPTEDCEVPTTPAPSPDDLPSNEDDGEENVPQQAKATAAPAPQQQRSQQQQQQQPQQLHQRQGGQPQQRQQFQQQQQQPQQQQLPAATQQQQQQQLPQQQQFQQQQRAQFQQPAARTVQQPQQQQQQQQQFVPQQRAQPQQFQLPPLPIQQQQQQQQHTVQRRENTPVSYGGAEDDVGDDDDNVPVAFSEH</sequence>
<evidence type="ECO:0000256" key="2">
    <source>
        <dbReference type="ARBA" id="ARBA00022729"/>
    </source>
</evidence>
<dbReference type="Gene3D" id="2.170.140.10">
    <property type="entry name" value="Chitin binding domain"/>
    <property type="match status" value="3"/>
</dbReference>
<protein>
    <recommendedName>
        <fullName evidence="8">Chitin-binding type-2 domain-containing protein</fullName>
    </recommendedName>
</protein>
<accession>A0A9P0NJH0</accession>
<dbReference type="SMART" id="SM00494">
    <property type="entry name" value="ChtBD2"/>
    <property type="match status" value="3"/>
</dbReference>
<dbReference type="PROSITE" id="PS50940">
    <property type="entry name" value="CHIT_BIND_II"/>
    <property type="match status" value="3"/>
</dbReference>
<dbReference type="InterPro" id="IPR036508">
    <property type="entry name" value="Chitin-bd_dom_sf"/>
</dbReference>
<dbReference type="GO" id="GO:0005576">
    <property type="term" value="C:extracellular region"/>
    <property type="evidence" value="ECO:0007669"/>
    <property type="project" value="InterPro"/>
</dbReference>
<proteinExistence type="predicted"/>
<evidence type="ECO:0000256" key="7">
    <source>
        <dbReference type="SAM" id="Phobius"/>
    </source>
</evidence>
<dbReference type="InterPro" id="IPR002557">
    <property type="entry name" value="Chitin-bd_dom"/>
</dbReference>
<dbReference type="InterPro" id="IPR051940">
    <property type="entry name" value="Chitin_bind-dev_reg"/>
</dbReference>
<feature type="domain" description="Chitin-binding type-2" evidence="8">
    <location>
        <begin position="118"/>
        <end position="178"/>
    </location>
</feature>
<feature type="compositionally biased region" description="Acidic residues" evidence="6">
    <location>
        <begin position="466"/>
        <end position="476"/>
    </location>
</feature>
<feature type="transmembrane region" description="Helical" evidence="7">
    <location>
        <begin position="24"/>
        <end position="45"/>
    </location>
</feature>
<evidence type="ECO:0000313" key="9">
    <source>
        <dbReference type="EMBL" id="CAH1724151.1"/>
    </source>
</evidence>
<reference evidence="9" key="1">
    <citation type="submission" date="2022-02" db="EMBL/GenBank/DDBJ databases">
        <authorList>
            <person name="King R."/>
        </authorList>
    </citation>
    <scope>NUCLEOTIDE SEQUENCE</scope>
</reference>
<evidence type="ECO:0000256" key="1">
    <source>
        <dbReference type="ARBA" id="ARBA00022669"/>
    </source>
</evidence>
<dbReference type="Pfam" id="PF01607">
    <property type="entry name" value="CBM_14"/>
    <property type="match status" value="3"/>
</dbReference>
<evidence type="ECO:0000259" key="8">
    <source>
        <dbReference type="PROSITE" id="PS50940"/>
    </source>
</evidence>
<gene>
    <name evidence="9" type="ORF">APHIGO_LOCUS5501</name>
</gene>
<feature type="region of interest" description="Disordered" evidence="6">
    <location>
        <begin position="296"/>
        <end position="484"/>
    </location>
</feature>
<dbReference type="PANTHER" id="PTHR23301">
    <property type="entry name" value="CHITIN BINDING PERITROPHIN-A"/>
    <property type="match status" value="1"/>
</dbReference>
<evidence type="ECO:0000256" key="5">
    <source>
        <dbReference type="ARBA" id="ARBA00023180"/>
    </source>
</evidence>
<dbReference type="AlphaFoldDB" id="A0A9P0NJH0"/>
<reference evidence="9" key="2">
    <citation type="submission" date="2022-10" db="EMBL/GenBank/DDBJ databases">
        <authorList>
            <consortium name="ENA_rothamsted_submissions"/>
            <consortium name="culmorum"/>
            <person name="King R."/>
        </authorList>
    </citation>
    <scope>NUCLEOTIDE SEQUENCE</scope>
</reference>
<evidence type="ECO:0000256" key="6">
    <source>
        <dbReference type="SAM" id="MobiDB-lite"/>
    </source>
</evidence>
<feature type="domain" description="Chitin-binding type-2" evidence="8">
    <location>
        <begin position="245"/>
        <end position="301"/>
    </location>
</feature>
<evidence type="ECO:0000313" key="10">
    <source>
        <dbReference type="Proteomes" id="UP001154329"/>
    </source>
</evidence>
<dbReference type="EMBL" id="OU899035">
    <property type="protein sequence ID" value="CAH1724151.1"/>
    <property type="molecule type" value="Genomic_DNA"/>
</dbReference>
<feature type="compositionally biased region" description="Low complexity" evidence="6">
    <location>
        <begin position="324"/>
        <end position="450"/>
    </location>
</feature>
<keyword evidence="2" id="KW-0732">Signal</keyword>
<keyword evidence="7" id="KW-0812">Transmembrane</keyword>
<evidence type="ECO:0000256" key="4">
    <source>
        <dbReference type="ARBA" id="ARBA00023157"/>
    </source>
</evidence>
<keyword evidence="7" id="KW-1133">Transmembrane helix</keyword>
<dbReference type="Proteomes" id="UP001154329">
    <property type="component" value="Chromosome 2"/>
</dbReference>
<name>A0A9P0NJH0_APHGO</name>
<evidence type="ECO:0000256" key="3">
    <source>
        <dbReference type="ARBA" id="ARBA00022737"/>
    </source>
</evidence>
<keyword evidence="4" id="KW-1015">Disulfide bond</keyword>
<dbReference type="GO" id="GO:0008061">
    <property type="term" value="F:chitin binding"/>
    <property type="evidence" value="ECO:0007669"/>
    <property type="project" value="UniProtKB-KW"/>
</dbReference>
<keyword evidence="3" id="KW-0677">Repeat</keyword>
<keyword evidence="7" id="KW-0472">Membrane</keyword>
<keyword evidence="10" id="KW-1185">Reference proteome</keyword>
<feature type="domain" description="Chitin-binding type-2" evidence="8">
    <location>
        <begin position="188"/>
        <end position="244"/>
    </location>
</feature>
<dbReference type="SUPFAM" id="SSF57625">
    <property type="entry name" value="Invertebrate chitin-binding proteins"/>
    <property type="match status" value="3"/>
</dbReference>
<organism evidence="9 10">
    <name type="scientific">Aphis gossypii</name>
    <name type="common">Cotton aphid</name>
    <dbReference type="NCBI Taxonomy" id="80765"/>
    <lineage>
        <taxon>Eukaryota</taxon>
        <taxon>Metazoa</taxon>
        <taxon>Ecdysozoa</taxon>
        <taxon>Arthropoda</taxon>
        <taxon>Hexapoda</taxon>
        <taxon>Insecta</taxon>
        <taxon>Pterygota</taxon>
        <taxon>Neoptera</taxon>
        <taxon>Paraneoptera</taxon>
        <taxon>Hemiptera</taxon>
        <taxon>Sternorrhyncha</taxon>
        <taxon>Aphidomorpha</taxon>
        <taxon>Aphidoidea</taxon>
        <taxon>Aphididae</taxon>
        <taxon>Aphidini</taxon>
        <taxon>Aphis</taxon>
        <taxon>Aphis</taxon>
    </lineage>
</organism>
<keyword evidence="5" id="KW-0325">Glycoprotein</keyword>
<dbReference type="PANTHER" id="PTHR23301:SF108">
    <property type="entry name" value="OBSTRACTOR D"/>
    <property type="match status" value="1"/>
</dbReference>